<comment type="similarity">
    <text evidence="1">Belongs to the peptidase C1 family.</text>
</comment>
<organism evidence="5">
    <name type="scientific">Paracyclopina nana</name>
    <name type="common">Marine copepod</name>
    <dbReference type="NCBI Taxonomy" id="565004"/>
    <lineage>
        <taxon>Eukaryota</taxon>
        <taxon>Metazoa</taxon>
        <taxon>Ecdysozoa</taxon>
        <taxon>Arthropoda</taxon>
        <taxon>Crustacea</taxon>
        <taxon>Multicrustacea</taxon>
        <taxon>Hexanauplia</taxon>
        <taxon>Copepoda</taxon>
        <taxon>Cyclopoida</taxon>
        <taxon>Cyclopettidae</taxon>
        <taxon>Paracyclopina</taxon>
    </lineage>
</organism>
<feature type="chain" id="PRO_5018708908" evidence="3">
    <location>
        <begin position="19"/>
        <end position="636"/>
    </location>
</feature>
<dbReference type="PANTHER" id="PTHR12411">
    <property type="entry name" value="CYSTEINE PROTEASE FAMILY C1-RELATED"/>
    <property type="match status" value="1"/>
</dbReference>
<dbReference type="InterPro" id="IPR013128">
    <property type="entry name" value="Peptidase_C1A"/>
</dbReference>
<evidence type="ECO:0000313" key="5">
    <source>
        <dbReference type="EMBL" id="AII16496.1"/>
    </source>
</evidence>
<evidence type="ECO:0000256" key="1">
    <source>
        <dbReference type="ARBA" id="ARBA00008455"/>
    </source>
</evidence>
<evidence type="ECO:0000256" key="3">
    <source>
        <dbReference type="SAM" id="SignalP"/>
    </source>
</evidence>
<dbReference type="PRINTS" id="PR00705">
    <property type="entry name" value="PAPAIN"/>
</dbReference>
<feature type="region of interest" description="Disordered" evidence="2">
    <location>
        <begin position="296"/>
        <end position="317"/>
    </location>
</feature>
<feature type="non-terminal residue" evidence="5">
    <location>
        <position position="636"/>
    </location>
</feature>
<reference evidence="5" key="1">
    <citation type="submission" date="2013-08" db="EMBL/GenBank/DDBJ databases">
        <title>Paracyclopina nana immune related genes.</title>
        <authorList>
            <person name="Kim B.-M."/>
            <person name="Rhee J.-S."/>
            <person name="Lee J.-S."/>
        </authorList>
    </citation>
    <scope>NUCLEOTIDE SEQUENCE</scope>
</reference>
<sequence>MKLVGFFLLLIFNYGVEGIFHGHKRNPIRKSLIKSSLPRSPPPKEWRWDNVGGINYLTITKNQHIPQYCGSCWAQAATSALSDRIKIMRNASWPDFNISPQVIISCGPDDGCHGGDSGSANEYMAKAGITDETCSIYRARGHDNGLPCSNLEVCETCDPDADECSTPPKYHKYRVQEYGDVEGKTPKEQEFNMMAEIYHRGPIACGIAVTDELYKNYTGGIFYDTTNNSNIDHDISVVGYGHDEKTGWDYWLIRNSWGTYWGENGYFRLRKGVNNIGIESGTCTWATPENTWSKNALQPASPQPKTHIEEAKPPRNQSMTKEAFRSKLLHIIFSFIDKVSKTKRVQSSRGKTLSRKTSACVVSKGFKNGPKIISVEPKYSVRSFDLPRAWDWRNVDGINYLSWTVNQHIPQYCGSCWAQATLSAIADRFIIADRRKYANLALSPQVIVNCRAGGSCEGGAPEQVYEFLHDVGVPDMTCQVYDAQDHDPVADCRQPHLNVCRDCGWPPPGPNEVGNCWARTNFTRYFVSEYGRVSGAKAMKKEIYKRGPIACTMDVTLKFEHYDGGIYSEKLDTPPQLNHEISIVGWGVDKATGKEFWIGRNSWGTYWGEYGFFRIAMHRDNLGIEESCVWAVPKLQ</sequence>
<dbReference type="GO" id="GO:0008234">
    <property type="term" value="F:cysteine-type peptidase activity"/>
    <property type="evidence" value="ECO:0007669"/>
    <property type="project" value="InterPro"/>
</dbReference>
<dbReference type="EMBL" id="KF516592">
    <property type="protein sequence ID" value="AII16496.1"/>
    <property type="molecule type" value="mRNA"/>
</dbReference>
<dbReference type="Pfam" id="PF00112">
    <property type="entry name" value="Peptidase_C1"/>
    <property type="match status" value="2"/>
</dbReference>
<dbReference type="PROSITE" id="PS00640">
    <property type="entry name" value="THIOL_PROTEASE_ASN"/>
    <property type="match status" value="2"/>
</dbReference>
<feature type="signal peptide" evidence="3">
    <location>
        <begin position="1"/>
        <end position="18"/>
    </location>
</feature>
<keyword evidence="3" id="KW-0732">Signal</keyword>
<dbReference type="SUPFAM" id="SSF54001">
    <property type="entry name" value="Cysteine proteinases"/>
    <property type="match status" value="2"/>
</dbReference>
<dbReference type="GO" id="GO:0006508">
    <property type="term" value="P:proteolysis"/>
    <property type="evidence" value="ECO:0007669"/>
    <property type="project" value="InterPro"/>
</dbReference>
<protein>
    <submittedName>
        <fullName evidence="5">Cathepsin Z</fullName>
    </submittedName>
</protein>
<name>A0A076FKP8_PARNA</name>
<dbReference type="FunFam" id="3.90.70.10:FF:000117">
    <property type="entry name" value="Probable papain cysteine protease"/>
    <property type="match status" value="2"/>
</dbReference>
<feature type="domain" description="Peptidase C1A papain C-terminal" evidence="4">
    <location>
        <begin position="386"/>
        <end position="632"/>
    </location>
</feature>
<evidence type="ECO:0000259" key="4">
    <source>
        <dbReference type="SMART" id="SM00645"/>
    </source>
</evidence>
<dbReference type="AlphaFoldDB" id="A0A076FKP8"/>
<dbReference type="Gene3D" id="3.90.70.10">
    <property type="entry name" value="Cysteine proteinases"/>
    <property type="match status" value="2"/>
</dbReference>
<dbReference type="InterPro" id="IPR025661">
    <property type="entry name" value="Pept_asp_AS"/>
</dbReference>
<feature type="domain" description="Peptidase C1A papain C-terminal" evidence="4">
    <location>
        <begin position="42"/>
        <end position="286"/>
    </location>
</feature>
<dbReference type="InterPro" id="IPR038765">
    <property type="entry name" value="Papain-like_cys_pep_sf"/>
</dbReference>
<dbReference type="InterPro" id="IPR000668">
    <property type="entry name" value="Peptidase_C1A_C"/>
</dbReference>
<proteinExistence type="evidence at transcript level"/>
<dbReference type="SMART" id="SM00645">
    <property type="entry name" value="Pept_C1"/>
    <property type="match status" value="2"/>
</dbReference>
<accession>A0A076FKP8</accession>
<evidence type="ECO:0000256" key="2">
    <source>
        <dbReference type="SAM" id="MobiDB-lite"/>
    </source>
</evidence>